<organism evidence="1 2">
    <name type="scientific">Endocarpon pusillum</name>
    <dbReference type="NCBI Taxonomy" id="364733"/>
    <lineage>
        <taxon>Eukaryota</taxon>
        <taxon>Fungi</taxon>
        <taxon>Dikarya</taxon>
        <taxon>Ascomycota</taxon>
        <taxon>Pezizomycotina</taxon>
        <taxon>Eurotiomycetes</taxon>
        <taxon>Chaetothyriomycetidae</taxon>
        <taxon>Verrucariales</taxon>
        <taxon>Verrucariaceae</taxon>
        <taxon>Endocarpon</taxon>
    </lineage>
</organism>
<dbReference type="Gene3D" id="3.30.559.10">
    <property type="entry name" value="Chloramphenicol acetyltransferase-like domain"/>
    <property type="match status" value="1"/>
</dbReference>
<proteinExistence type="predicted"/>
<protein>
    <submittedName>
        <fullName evidence="1">Uncharacterized protein</fullName>
    </submittedName>
</protein>
<dbReference type="OrthoDB" id="1862401at2759"/>
<gene>
    <name evidence="1" type="ORF">GJ744_002614</name>
</gene>
<evidence type="ECO:0000313" key="2">
    <source>
        <dbReference type="Proteomes" id="UP000606974"/>
    </source>
</evidence>
<dbReference type="InterPro" id="IPR023213">
    <property type="entry name" value="CAT-like_dom_sf"/>
</dbReference>
<accession>A0A8H7A7Q5</accession>
<keyword evidence="2" id="KW-1185">Reference proteome</keyword>
<sequence>MSVFESPVDVRNVFAADSPPDYLGNCFLFNTARMPLAELISPSASLGRVAQALRQGAARLDSRAAHNAYALLRLTADLSRVQAVSWGGPSARLG</sequence>
<evidence type="ECO:0000313" key="1">
    <source>
        <dbReference type="EMBL" id="KAF7504195.1"/>
    </source>
</evidence>
<dbReference type="EMBL" id="JAACFV010000146">
    <property type="protein sequence ID" value="KAF7504195.1"/>
    <property type="molecule type" value="Genomic_DNA"/>
</dbReference>
<reference evidence="1" key="1">
    <citation type="submission" date="2020-02" db="EMBL/GenBank/DDBJ databases">
        <authorList>
            <person name="Palmer J.M."/>
        </authorList>
    </citation>
    <scope>NUCLEOTIDE SEQUENCE</scope>
    <source>
        <strain evidence="1">EPUS1.4</strain>
        <tissue evidence="1">Thallus</tissue>
    </source>
</reference>
<name>A0A8H7A7Q5_9EURO</name>
<dbReference type="Proteomes" id="UP000606974">
    <property type="component" value="Unassembled WGS sequence"/>
</dbReference>
<comment type="caution">
    <text evidence="1">The sequence shown here is derived from an EMBL/GenBank/DDBJ whole genome shotgun (WGS) entry which is preliminary data.</text>
</comment>
<dbReference type="AlphaFoldDB" id="A0A8H7A7Q5"/>